<evidence type="ECO:0000313" key="12">
    <source>
        <dbReference type="Proteomes" id="UP000192477"/>
    </source>
</evidence>
<sequence>MPQKTKNTPMMEQYLSIKEQYQDAFLFYRLGDFYELFYEDAINASQILELTLTSRNRNAEEPIPMCGVPHHAAQGYIDVLIEKGYKVAICEQVEDPKTTKGMVKREVIQLVTPGTVMDSKGLSAKDNNFLTAIVSQGNEFGFAYVDLSTGELKTAHLFDEEAVLNETSALQTKEIVLGNEISEKLSEQLSNRLGLVFSKQETSEANAEFNFLTSELTDDLEKEVVGKLLTYLAVTQKRSLAHIQKAVEYQPDHFLKMDYYSKFNLELSQSIRTGKKNGTLLWLLDETKTAMGGRLLKQWLDRPLIQLKQINERQEMVASLLASYFERLDLQSALTKVYDLERLAGRVAFGNVNGRDLIQLKTSLEQVPMIRQLIEGIDQGQWTKLLEEMQPMDQLVHLIDQAIQEAPPLQITEGNIIKDGFNEQLDAYRSAMKNGKQWLAELETKERQSTGIKNLKIGFNRVFGYYIEITKANLANATLEKYERKQTLANAERFITPELKKLETQILEAEEKSVDLEYQLFLAVREEVKKAIQPLQILAKSISTVDVLQSFATISERYQYVRPEMVTDQHRLLIQEGRHPVVEKVLGHQEYIPNSVEMAEDEMILLITGPNMSGKSTYMRQLALTVLMAQMGCFVPAQKAILPVFDRIFTRIGASDDLIAGQSTFMVEMMEANQALRHATPNSLILFDELGRGTATYDGMALAQAIIEYIHQHVQAKTLFSTHYHELTVLEEELPQLKNIHVGAVEKDGEVVFLHKMMDGPADKSYGIHVAKIAGLPSQLLERASKILQILEAGAVSHHSVAVERAQKKAEPVVADEKMVDSHQEETQQLSLFNELSEAEMSVISSLKQMNLLEMTPMDALNQLYELKKQL</sequence>
<dbReference type="GO" id="GO:0140664">
    <property type="term" value="F:ATP-dependent DNA damage sensor activity"/>
    <property type="evidence" value="ECO:0007669"/>
    <property type="project" value="InterPro"/>
</dbReference>
<dbReference type="SMART" id="SM00533">
    <property type="entry name" value="MUTSd"/>
    <property type="match status" value="1"/>
</dbReference>
<dbReference type="GO" id="GO:0005829">
    <property type="term" value="C:cytosol"/>
    <property type="evidence" value="ECO:0007669"/>
    <property type="project" value="TreeGrafter"/>
</dbReference>
<reference evidence="11 12" key="1">
    <citation type="journal article" date="2017" name="BMC Microbiol.">
        <title>Comparative genomics of Enterococcus spp. isolated from bovine feces.</title>
        <authorList>
            <person name="Beukers A.G."/>
            <person name="Zaheer R."/>
            <person name="Goji N."/>
            <person name="Amoako K.K."/>
            <person name="Chaves A.V."/>
            <person name="Ward M.P."/>
            <person name="McAllister T.A."/>
        </authorList>
    </citation>
    <scope>NUCLEOTIDE SEQUENCE [LARGE SCALE GENOMIC DNA]</scope>
    <source>
        <strain evidence="11 12">F1129D 143</strain>
    </source>
</reference>
<dbReference type="GO" id="GO:0006298">
    <property type="term" value="P:mismatch repair"/>
    <property type="evidence" value="ECO:0007669"/>
    <property type="project" value="UniProtKB-UniRule"/>
</dbReference>
<dbReference type="FunFam" id="1.10.1420.10:FF:000007">
    <property type="entry name" value="DNA mismatch repair protein MutS"/>
    <property type="match status" value="1"/>
</dbReference>
<dbReference type="OrthoDB" id="9802448at2"/>
<evidence type="ECO:0000256" key="7">
    <source>
        <dbReference type="ARBA" id="ARBA00023204"/>
    </source>
</evidence>
<keyword evidence="5 8" id="KW-0067">ATP-binding</keyword>
<dbReference type="InterPro" id="IPR007695">
    <property type="entry name" value="DNA_mismatch_repair_MutS-lik_N"/>
</dbReference>
<dbReference type="PIRSF" id="PIRSF037677">
    <property type="entry name" value="DNA_mis_repair_Msh6"/>
    <property type="match status" value="1"/>
</dbReference>
<dbReference type="PANTHER" id="PTHR11361:SF34">
    <property type="entry name" value="DNA MISMATCH REPAIR PROTEIN MSH1, MITOCHONDRIAL"/>
    <property type="match status" value="1"/>
</dbReference>
<dbReference type="InterPro" id="IPR027417">
    <property type="entry name" value="P-loop_NTPase"/>
</dbReference>
<dbReference type="EMBL" id="MJEA01000013">
    <property type="protein sequence ID" value="OQO68895.1"/>
    <property type="molecule type" value="Genomic_DNA"/>
</dbReference>
<dbReference type="PROSITE" id="PS00486">
    <property type="entry name" value="DNA_MISMATCH_REPAIR_2"/>
    <property type="match status" value="1"/>
</dbReference>
<evidence type="ECO:0000256" key="2">
    <source>
        <dbReference type="ARBA" id="ARBA00021982"/>
    </source>
</evidence>
<feature type="domain" description="DNA mismatch repair proteins mutS family" evidence="10">
    <location>
        <begin position="683"/>
        <end position="699"/>
    </location>
</feature>
<dbReference type="SUPFAM" id="SSF53150">
    <property type="entry name" value="DNA repair protein MutS, domain II"/>
    <property type="match status" value="1"/>
</dbReference>
<accession>A0A1V8YU11</accession>
<dbReference type="InterPro" id="IPR007860">
    <property type="entry name" value="DNA_mmatch_repair_MutS_con_dom"/>
</dbReference>
<comment type="function">
    <text evidence="8">This protein is involved in the repair of mismatches in DNA. It is possible that it carries out the mismatch recognition step. This protein has a weak ATPase activity.</text>
</comment>
<dbReference type="FunFam" id="3.40.1170.10:FF:000001">
    <property type="entry name" value="DNA mismatch repair protein MutS"/>
    <property type="match status" value="1"/>
</dbReference>
<dbReference type="SUPFAM" id="SSF48334">
    <property type="entry name" value="DNA repair protein MutS, domain III"/>
    <property type="match status" value="1"/>
</dbReference>
<evidence type="ECO:0000256" key="4">
    <source>
        <dbReference type="ARBA" id="ARBA00022763"/>
    </source>
</evidence>
<dbReference type="NCBIfam" id="TIGR01070">
    <property type="entry name" value="mutS1"/>
    <property type="match status" value="1"/>
</dbReference>
<evidence type="ECO:0000313" key="11">
    <source>
        <dbReference type="EMBL" id="OQO68895.1"/>
    </source>
</evidence>
<dbReference type="Gene3D" id="3.40.1170.10">
    <property type="entry name" value="DNA repair protein MutS, domain I"/>
    <property type="match status" value="1"/>
</dbReference>
<evidence type="ECO:0000256" key="1">
    <source>
        <dbReference type="ARBA" id="ARBA00006271"/>
    </source>
</evidence>
<keyword evidence="6 8" id="KW-0238">DNA-binding</keyword>
<dbReference type="InterPro" id="IPR036187">
    <property type="entry name" value="DNA_mismatch_repair_MutS_sf"/>
</dbReference>
<dbReference type="SMART" id="SM00534">
    <property type="entry name" value="MUTSac"/>
    <property type="match status" value="1"/>
</dbReference>
<dbReference type="FunFam" id="3.40.50.300:FF:000896">
    <property type="entry name" value="DNA mismatch repair protein MutS"/>
    <property type="match status" value="1"/>
</dbReference>
<dbReference type="Pfam" id="PF05192">
    <property type="entry name" value="MutS_III"/>
    <property type="match status" value="1"/>
</dbReference>
<comment type="caution">
    <text evidence="11">The sequence shown here is derived from an EMBL/GenBank/DDBJ whole genome shotgun (WGS) entry which is preliminary data.</text>
</comment>
<dbReference type="InterPro" id="IPR000432">
    <property type="entry name" value="DNA_mismatch_repair_MutS_C"/>
</dbReference>
<evidence type="ECO:0000256" key="6">
    <source>
        <dbReference type="ARBA" id="ARBA00023125"/>
    </source>
</evidence>
<dbReference type="SUPFAM" id="SSF52540">
    <property type="entry name" value="P-loop containing nucleoside triphosphate hydrolases"/>
    <property type="match status" value="1"/>
</dbReference>
<dbReference type="GO" id="GO:0005524">
    <property type="term" value="F:ATP binding"/>
    <property type="evidence" value="ECO:0007669"/>
    <property type="project" value="UniProtKB-UniRule"/>
</dbReference>
<dbReference type="NCBIfam" id="NF003810">
    <property type="entry name" value="PRK05399.1"/>
    <property type="match status" value="1"/>
</dbReference>
<dbReference type="Pfam" id="PF01624">
    <property type="entry name" value="MutS_I"/>
    <property type="match status" value="1"/>
</dbReference>
<comment type="similarity">
    <text evidence="1 8 9">Belongs to the DNA mismatch repair MutS family.</text>
</comment>
<dbReference type="Pfam" id="PF05188">
    <property type="entry name" value="MutS_II"/>
    <property type="match status" value="1"/>
</dbReference>
<dbReference type="Pfam" id="PF05190">
    <property type="entry name" value="MutS_IV"/>
    <property type="match status" value="1"/>
</dbReference>
<dbReference type="InterPro" id="IPR045076">
    <property type="entry name" value="MutS"/>
</dbReference>
<dbReference type="InterPro" id="IPR007696">
    <property type="entry name" value="DNA_mismatch_repair_MutS_core"/>
</dbReference>
<dbReference type="Proteomes" id="UP000192477">
    <property type="component" value="Unassembled WGS sequence"/>
</dbReference>
<gene>
    <name evidence="8" type="primary">mutS</name>
    <name evidence="11" type="ORF">BH747_10895</name>
</gene>
<keyword evidence="7 8" id="KW-0234">DNA repair</keyword>
<dbReference type="InterPro" id="IPR007861">
    <property type="entry name" value="DNA_mismatch_repair_MutS_clamp"/>
</dbReference>
<dbReference type="HAMAP" id="MF_00096">
    <property type="entry name" value="MutS"/>
    <property type="match status" value="1"/>
</dbReference>
<dbReference type="Gene3D" id="1.10.1420.10">
    <property type="match status" value="2"/>
</dbReference>
<evidence type="ECO:0000256" key="5">
    <source>
        <dbReference type="ARBA" id="ARBA00022840"/>
    </source>
</evidence>
<name>A0A1V8YU11_9ENTE</name>
<dbReference type="InterPro" id="IPR016151">
    <property type="entry name" value="DNA_mismatch_repair_MutS_N"/>
</dbReference>
<keyword evidence="4 8" id="KW-0227">DNA damage</keyword>
<dbReference type="GO" id="GO:0003684">
    <property type="term" value="F:damaged DNA binding"/>
    <property type="evidence" value="ECO:0007669"/>
    <property type="project" value="UniProtKB-UniRule"/>
</dbReference>
<keyword evidence="3 8" id="KW-0547">Nucleotide-binding</keyword>
<proteinExistence type="inferred from homology"/>
<evidence type="ECO:0000259" key="10">
    <source>
        <dbReference type="PROSITE" id="PS00486"/>
    </source>
</evidence>
<dbReference type="Pfam" id="PF00488">
    <property type="entry name" value="MutS_V"/>
    <property type="match status" value="1"/>
</dbReference>
<dbReference type="PANTHER" id="PTHR11361">
    <property type="entry name" value="DNA MISMATCH REPAIR PROTEIN MUTS FAMILY MEMBER"/>
    <property type="match status" value="1"/>
</dbReference>
<dbReference type="Gene3D" id="3.30.420.110">
    <property type="entry name" value="MutS, connector domain"/>
    <property type="match status" value="1"/>
</dbReference>
<dbReference type="GO" id="GO:0030983">
    <property type="term" value="F:mismatched DNA binding"/>
    <property type="evidence" value="ECO:0007669"/>
    <property type="project" value="InterPro"/>
</dbReference>
<dbReference type="STRING" id="112904.BH747_10895"/>
<evidence type="ECO:0000256" key="9">
    <source>
        <dbReference type="RuleBase" id="RU003756"/>
    </source>
</evidence>
<dbReference type="AlphaFoldDB" id="A0A1V8YU11"/>
<organism evidence="11 12">
    <name type="scientific">Enterococcus villorum</name>
    <dbReference type="NCBI Taxonomy" id="112904"/>
    <lineage>
        <taxon>Bacteria</taxon>
        <taxon>Bacillati</taxon>
        <taxon>Bacillota</taxon>
        <taxon>Bacilli</taxon>
        <taxon>Lactobacillales</taxon>
        <taxon>Enterococcaceae</taxon>
        <taxon>Enterococcus</taxon>
    </lineage>
</organism>
<dbReference type="InterPro" id="IPR036678">
    <property type="entry name" value="MutS_con_dom_sf"/>
</dbReference>
<feature type="binding site" evidence="8">
    <location>
        <begin position="609"/>
        <end position="616"/>
    </location>
    <ligand>
        <name>ATP</name>
        <dbReference type="ChEBI" id="CHEBI:30616"/>
    </ligand>
</feature>
<evidence type="ECO:0000256" key="8">
    <source>
        <dbReference type="HAMAP-Rule" id="MF_00096"/>
    </source>
</evidence>
<dbReference type="SUPFAM" id="SSF55271">
    <property type="entry name" value="DNA repair protein MutS, domain I"/>
    <property type="match status" value="1"/>
</dbReference>
<dbReference type="InterPro" id="IPR005748">
    <property type="entry name" value="DNA_mismatch_repair_MutS"/>
</dbReference>
<protein>
    <recommendedName>
        <fullName evidence="2 8">DNA mismatch repair protein MutS</fullName>
    </recommendedName>
</protein>
<dbReference type="CDD" id="cd03284">
    <property type="entry name" value="ABC_MutS1"/>
    <property type="match status" value="1"/>
</dbReference>
<dbReference type="InterPro" id="IPR017261">
    <property type="entry name" value="DNA_mismatch_repair_MutS/MSH"/>
</dbReference>
<dbReference type="Gene3D" id="3.40.50.300">
    <property type="entry name" value="P-loop containing nucleotide triphosphate hydrolases"/>
    <property type="match status" value="1"/>
</dbReference>
<evidence type="ECO:0000256" key="3">
    <source>
        <dbReference type="ARBA" id="ARBA00022741"/>
    </source>
</evidence>